<dbReference type="Proteomes" id="UP000826188">
    <property type="component" value="Unassembled WGS sequence"/>
</dbReference>
<evidence type="ECO:0000256" key="5">
    <source>
        <dbReference type="ARBA" id="ARBA00023049"/>
    </source>
</evidence>
<sequence length="173" mass="19631">MSGLTIIELPRSLAESALAHLKQAGRDGLEGVALWAGERDGNTFRIRRTIIPEQDATRTEQGLLYVVPGAELRRLNQELYEAGLTLVAQIHSHPTSAYHSDTDDAYPIVTVLGGVSVVVPYFGRKGINLTTWEVYRLQTGRHWAHLSSFEKTALLHLVDDTPRRPFRWYWPWR</sequence>
<comment type="caution">
    <text evidence="7">The sequence shown here is derived from an EMBL/GenBank/DDBJ whole genome shotgun (WGS) entry which is preliminary data.</text>
</comment>
<evidence type="ECO:0000256" key="4">
    <source>
        <dbReference type="ARBA" id="ARBA00022833"/>
    </source>
</evidence>
<evidence type="ECO:0000256" key="1">
    <source>
        <dbReference type="ARBA" id="ARBA00022670"/>
    </source>
</evidence>
<dbReference type="InterPro" id="IPR028090">
    <property type="entry name" value="JAB_dom_prok"/>
</dbReference>
<evidence type="ECO:0000313" key="7">
    <source>
        <dbReference type="EMBL" id="MBW3127206.1"/>
    </source>
</evidence>
<name>A0ABS6WUE7_9BACT</name>
<keyword evidence="2" id="KW-0479">Metal-binding</keyword>
<reference evidence="7 8" key="1">
    <citation type="submission" date="2021-07" db="EMBL/GenBank/DDBJ databases">
        <title>Hymenobacter profundi sp. nov., isolated from deep-sea water.</title>
        <authorList>
            <person name="Kim M.K."/>
        </authorList>
    </citation>
    <scope>NUCLEOTIDE SEQUENCE [LARGE SCALE GENOMIC DNA]</scope>
    <source>
        <strain evidence="7 8">M2</strain>
    </source>
</reference>
<keyword evidence="1" id="KW-0645">Protease</keyword>
<keyword evidence="5" id="KW-0482">Metalloprotease</keyword>
<evidence type="ECO:0000256" key="2">
    <source>
        <dbReference type="ARBA" id="ARBA00022723"/>
    </source>
</evidence>
<evidence type="ECO:0000259" key="6">
    <source>
        <dbReference type="Pfam" id="PF14464"/>
    </source>
</evidence>
<dbReference type="Pfam" id="PF14464">
    <property type="entry name" value="Prok-JAB"/>
    <property type="match status" value="1"/>
</dbReference>
<dbReference type="EMBL" id="JAHWGL010000002">
    <property type="protein sequence ID" value="MBW3127206.1"/>
    <property type="molecule type" value="Genomic_DNA"/>
</dbReference>
<accession>A0ABS6WUE7</accession>
<protein>
    <submittedName>
        <fullName evidence="7">Mov34/MPN/PAD-1 family protein</fullName>
    </submittedName>
</protein>
<proteinExistence type="predicted"/>
<evidence type="ECO:0000256" key="3">
    <source>
        <dbReference type="ARBA" id="ARBA00022801"/>
    </source>
</evidence>
<feature type="domain" description="JAB" evidence="6">
    <location>
        <begin position="15"/>
        <end position="107"/>
    </location>
</feature>
<keyword evidence="8" id="KW-1185">Reference proteome</keyword>
<gene>
    <name evidence="7" type="ORF">KYK14_01460</name>
</gene>
<organism evidence="7 8">
    <name type="scientific">Hymenobacter profundi</name>
    <dbReference type="NCBI Taxonomy" id="1982110"/>
    <lineage>
        <taxon>Bacteria</taxon>
        <taxon>Pseudomonadati</taxon>
        <taxon>Bacteroidota</taxon>
        <taxon>Cytophagia</taxon>
        <taxon>Cytophagales</taxon>
        <taxon>Hymenobacteraceae</taxon>
        <taxon>Hymenobacter</taxon>
    </lineage>
</organism>
<keyword evidence="4" id="KW-0862">Zinc</keyword>
<dbReference type="RefSeq" id="WP_219156348.1">
    <property type="nucleotide sequence ID" value="NZ_JAHWGL010000002.1"/>
</dbReference>
<evidence type="ECO:0000313" key="8">
    <source>
        <dbReference type="Proteomes" id="UP000826188"/>
    </source>
</evidence>
<keyword evidence="3" id="KW-0378">Hydrolase</keyword>